<name>A0ACC1NW87_9HYPO</name>
<gene>
    <name evidence="1" type="ORF">NQ176_g963</name>
</gene>
<keyword evidence="2" id="KW-1185">Reference proteome</keyword>
<comment type="caution">
    <text evidence="1">The sequence shown here is derived from an EMBL/GenBank/DDBJ whole genome shotgun (WGS) entry which is preliminary data.</text>
</comment>
<dbReference type="Proteomes" id="UP001143910">
    <property type="component" value="Unassembled WGS sequence"/>
</dbReference>
<proteinExistence type="predicted"/>
<evidence type="ECO:0000313" key="1">
    <source>
        <dbReference type="EMBL" id="KAJ2983063.1"/>
    </source>
</evidence>
<protein>
    <submittedName>
        <fullName evidence="1">Uncharacterized protein</fullName>
    </submittedName>
</protein>
<accession>A0ACC1NW87</accession>
<dbReference type="EMBL" id="JANJQO010000045">
    <property type="protein sequence ID" value="KAJ2983063.1"/>
    <property type="molecule type" value="Genomic_DNA"/>
</dbReference>
<sequence length="312" mass="34180">MTNSDISQIKHALKETVIIFGPTGNVASVVARTAHAKGCNVVLAMRNIAKNVPGLIEGSESDFERIQADLKEPESVRATIEKSGAKRAFIYFINGTSDHMRSSIEALRTAGIELVVFLSTSSVLCNGRNIPPSDITTFLHAQVEIGLDEVFGPTGYLSLRPSRFTSTFTRYRRVINVGHVKLYEPDIEKDYITPTDIGRVGGSILAQGMRNGQNHVFLFGPSQISLRDAVVFIAKALGKPVQVSSLTAEEAVNDYMTKGLAKDIAEYVVSRAAIRPAGDLYKKHIDNVSLYTGSPPITFQKWVQENKAIFHL</sequence>
<organism evidence="1 2">
    <name type="scientific">Zarea fungicola</name>
    <dbReference type="NCBI Taxonomy" id="93591"/>
    <lineage>
        <taxon>Eukaryota</taxon>
        <taxon>Fungi</taxon>
        <taxon>Dikarya</taxon>
        <taxon>Ascomycota</taxon>
        <taxon>Pezizomycotina</taxon>
        <taxon>Sordariomycetes</taxon>
        <taxon>Hypocreomycetidae</taxon>
        <taxon>Hypocreales</taxon>
        <taxon>Cordycipitaceae</taxon>
        <taxon>Zarea</taxon>
    </lineage>
</organism>
<reference evidence="1" key="1">
    <citation type="submission" date="2022-08" db="EMBL/GenBank/DDBJ databases">
        <title>Genome Sequence of Lecanicillium fungicola.</title>
        <authorList>
            <person name="Buettner E."/>
        </authorList>
    </citation>
    <scope>NUCLEOTIDE SEQUENCE</scope>
    <source>
        <strain evidence="1">Babe33</strain>
    </source>
</reference>
<evidence type="ECO:0000313" key="2">
    <source>
        <dbReference type="Proteomes" id="UP001143910"/>
    </source>
</evidence>